<keyword evidence="6" id="KW-0378">Hydrolase</keyword>
<feature type="domain" description="Endonuclease/exonuclease/phosphatase" evidence="12">
    <location>
        <begin position="15"/>
        <end position="226"/>
    </location>
</feature>
<dbReference type="PANTHER" id="PTHR22748">
    <property type="entry name" value="AP ENDONUCLEASE"/>
    <property type="match status" value="1"/>
</dbReference>
<feature type="active site" description="Proton acceptor" evidence="9">
    <location>
        <position position="226"/>
    </location>
</feature>
<feature type="binding site" evidence="10">
    <location>
        <position position="140"/>
    </location>
    <ligand>
        <name>Mg(2+)</name>
        <dbReference type="ChEBI" id="CHEBI:18420"/>
        <label>1</label>
    </ligand>
</feature>
<organism evidence="13 14">
    <name type="scientific">Latimeria chalumnae</name>
    <name type="common">Coelacanth</name>
    <dbReference type="NCBI Taxonomy" id="7897"/>
    <lineage>
        <taxon>Eukaryota</taxon>
        <taxon>Metazoa</taxon>
        <taxon>Chordata</taxon>
        <taxon>Craniata</taxon>
        <taxon>Vertebrata</taxon>
        <taxon>Euteleostomi</taxon>
        <taxon>Coelacanthiformes</taxon>
        <taxon>Coelacanthidae</taxon>
        <taxon>Latimeria</taxon>
    </lineage>
</organism>
<comment type="cofactor">
    <cofactor evidence="10">
        <name>Mg(2+)</name>
        <dbReference type="ChEBI" id="CHEBI:18420"/>
    </cofactor>
    <cofactor evidence="10">
        <name>Mn(2+)</name>
        <dbReference type="ChEBI" id="CHEBI:29035"/>
    </cofactor>
    <text evidence="10">Probably binds two magnesium or manganese ions per subunit.</text>
</comment>
<keyword evidence="10" id="KW-0464">Manganese</keyword>
<evidence type="ECO:0000313" key="13">
    <source>
        <dbReference type="Ensembl" id="ENSLACP00000015672.1"/>
    </source>
</evidence>
<comment type="similarity">
    <text evidence="2">Belongs to the DNA repair enzymes AP/ExoA family.</text>
</comment>
<feature type="binding site" evidence="10">
    <location>
        <position position="18"/>
    </location>
    <ligand>
        <name>Mg(2+)</name>
        <dbReference type="ChEBI" id="CHEBI:18420"/>
        <label>1</label>
    </ligand>
</feature>
<dbReference type="EC" id="3.1.11.2" evidence="3"/>
<dbReference type="GeneTree" id="ENSGT00950000183016"/>
<evidence type="ECO:0000256" key="11">
    <source>
        <dbReference type="PIRSR" id="PIRSR604808-3"/>
    </source>
</evidence>
<sequence>PKQEKNLKPVTTRLVTWNVRGINNPVKRYKILSHLTRLGADVVFLQEVHLTPTEMRKLRSRWVGQMYYSSYNSKSRGVCVLMSKTPFIELESESDTEGRFMIVRGVLQGTEVTMVSVYAPPQDITRSYPSTCKIVGGDWNTVWDTDLDRMGPSLPSDAATSCALREFSREMGLTDIWRVLHQGKKDYTFFSGAHQSYCWLDTLLISQQVGLGTLETSIHVKVLSDHSPVSMDFLPYPQIKRSITWRMNNSLLADKSFVSMLQQEISSFFQVNENTITSRLVLWDAFKATIRGWIIGQASYKKKLYKKEWLKLEEELVNLEIAHKDSPQNEEILSALQKTSRDMQGLINQKTEYALYRTRERYF</sequence>
<dbReference type="OMA" id="HRANWRL"/>
<feature type="site" description="Transition state stabilizer" evidence="11">
    <location>
        <position position="140"/>
    </location>
</feature>
<dbReference type="EMBL" id="AFYH01115189">
    <property type="status" value="NOT_ANNOTATED_CDS"/>
    <property type="molecule type" value="Genomic_DNA"/>
</dbReference>
<protein>
    <recommendedName>
        <fullName evidence="3">exodeoxyribonuclease III</fullName>
        <ecNumber evidence="3">3.1.11.2</ecNumber>
    </recommendedName>
</protein>
<reference evidence="14" key="1">
    <citation type="submission" date="2011-08" db="EMBL/GenBank/DDBJ databases">
        <title>The draft genome of Latimeria chalumnae.</title>
        <authorList>
            <person name="Di Palma F."/>
            <person name="Alfoldi J."/>
            <person name="Johnson J."/>
            <person name="Berlin A."/>
            <person name="Gnerre S."/>
            <person name="Jaffe D."/>
            <person name="MacCallum I."/>
            <person name="Young S."/>
            <person name="Walker B.J."/>
            <person name="Lander E."/>
            <person name="Lindblad-Toh K."/>
        </authorList>
    </citation>
    <scope>NUCLEOTIDE SEQUENCE [LARGE SCALE GENOMIC DNA]</scope>
    <source>
        <strain evidence="14">Wild caught</strain>
    </source>
</reference>
<dbReference type="GO" id="GO:0005634">
    <property type="term" value="C:nucleus"/>
    <property type="evidence" value="ECO:0007669"/>
    <property type="project" value="TreeGrafter"/>
</dbReference>
<evidence type="ECO:0000256" key="9">
    <source>
        <dbReference type="PIRSR" id="PIRSR604808-1"/>
    </source>
</evidence>
<accession>H3B1A1</accession>
<keyword evidence="8" id="KW-0234">DNA repair</keyword>
<evidence type="ECO:0000256" key="10">
    <source>
        <dbReference type="PIRSR" id="PIRSR604808-2"/>
    </source>
</evidence>
<dbReference type="Pfam" id="PF03372">
    <property type="entry name" value="Exo_endo_phos"/>
    <property type="match status" value="1"/>
</dbReference>
<evidence type="ECO:0000256" key="2">
    <source>
        <dbReference type="ARBA" id="ARBA00007092"/>
    </source>
</evidence>
<feature type="site" description="Interaction with DNA substrate" evidence="11">
    <location>
        <position position="226"/>
    </location>
</feature>
<keyword evidence="7 10" id="KW-0460">Magnesium</keyword>
<keyword evidence="5" id="KW-0227">DNA damage</keyword>
<keyword evidence="4 10" id="KW-0479">Metal-binding</keyword>
<feature type="binding site" evidence="10">
    <location>
        <position position="138"/>
    </location>
    <ligand>
        <name>Mg(2+)</name>
        <dbReference type="ChEBI" id="CHEBI:18420"/>
        <label>1</label>
    </ligand>
</feature>
<dbReference type="CDD" id="cd09076">
    <property type="entry name" value="L1-EN"/>
    <property type="match status" value="1"/>
</dbReference>
<dbReference type="SUPFAM" id="SSF56219">
    <property type="entry name" value="DNase I-like"/>
    <property type="match status" value="1"/>
</dbReference>
<feature type="active site" evidence="9">
    <location>
        <position position="118"/>
    </location>
</feature>
<evidence type="ECO:0000256" key="6">
    <source>
        <dbReference type="ARBA" id="ARBA00022801"/>
    </source>
</evidence>
<evidence type="ECO:0000259" key="12">
    <source>
        <dbReference type="Pfam" id="PF03372"/>
    </source>
</evidence>
<dbReference type="InterPro" id="IPR004808">
    <property type="entry name" value="AP_endonuc_1"/>
</dbReference>
<comment type="catalytic activity">
    <reaction evidence="1">
        <text>Exonucleolytic cleavage in the 3'- to 5'-direction to yield nucleoside 5'-phosphates.</text>
        <dbReference type="EC" id="3.1.11.2"/>
    </reaction>
</comment>
<keyword evidence="14" id="KW-1185">Reference proteome</keyword>
<evidence type="ECO:0000256" key="4">
    <source>
        <dbReference type="ARBA" id="ARBA00022723"/>
    </source>
</evidence>
<dbReference type="Proteomes" id="UP000008672">
    <property type="component" value="Unassembled WGS sequence"/>
</dbReference>
<dbReference type="GO" id="GO:0046872">
    <property type="term" value="F:metal ion binding"/>
    <property type="evidence" value="ECO:0007669"/>
    <property type="project" value="UniProtKB-KW"/>
</dbReference>
<dbReference type="InParanoid" id="H3B1A1"/>
<dbReference type="GO" id="GO:0006284">
    <property type="term" value="P:base-excision repair"/>
    <property type="evidence" value="ECO:0007669"/>
    <property type="project" value="TreeGrafter"/>
</dbReference>
<dbReference type="eggNOG" id="ENOG502RZEF">
    <property type="taxonomic scope" value="Eukaryota"/>
</dbReference>
<evidence type="ECO:0000256" key="5">
    <source>
        <dbReference type="ARBA" id="ARBA00022763"/>
    </source>
</evidence>
<dbReference type="InterPro" id="IPR036691">
    <property type="entry name" value="Endo/exonu/phosph_ase_sf"/>
</dbReference>
<feature type="active site" description="Proton donor/acceptor" evidence="9">
    <location>
        <position position="138"/>
    </location>
</feature>
<feature type="site" description="Important for catalytic activity" evidence="11">
    <location>
        <position position="201"/>
    </location>
</feature>
<evidence type="ECO:0000313" key="14">
    <source>
        <dbReference type="Proteomes" id="UP000008672"/>
    </source>
</evidence>
<reference evidence="13" key="2">
    <citation type="submission" date="2025-08" db="UniProtKB">
        <authorList>
            <consortium name="Ensembl"/>
        </authorList>
    </citation>
    <scope>IDENTIFICATION</scope>
</reference>
<dbReference type="GO" id="GO:0003906">
    <property type="term" value="F:DNA-(apurinic or apyrimidinic site) endonuclease activity"/>
    <property type="evidence" value="ECO:0007669"/>
    <property type="project" value="TreeGrafter"/>
</dbReference>
<evidence type="ECO:0000256" key="1">
    <source>
        <dbReference type="ARBA" id="ARBA00000493"/>
    </source>
</evidence>
<evidence type="ECO:0000256" key="7">
    <source>
        <dbReference type="ARBA" id="ARBA00022842"/>
    </source>
</evidence>
<reference evidence="13" key="3">
    <citation type="submission" date="2025-09" db="UniProtKB">
        <authorList>
            <consortium name="Ensembl"/>
        </authorList>
    </citation>
    <scope>IDENTIFICATION</scope>
</reference>
<evidence type="ECO:0000256" key="3">
    <source>
        <dbReference type="ARBA" id="ARBA00012115"/>
    </source>
</evidence>
<dbReference type="GO" id="GO:0008311">
    <property type="term" value="F:double-stranded DNA 3'-5' DNA exonuclease activity"/>
    <property type="evidence" value="ECO:0007669"/>
    <property type="project" value="UniProtKB-EC"/>
</dbReference>
<dbReference type="Ensembl" id="ENSLACT00000015780.1">
    <property type="protein sequence ID" value="ENSLACP00000015672.1"/>
    <property type="gene ID" value="ENSLACG00000013797.1"/>
</dbReference>
<dbReference type="AlphaFoldDB" id="H3B1A1"/>
<proteinExistence type="inferred from homology"/>
<dbReference type="HOGENOM" id="CLU_000680_2_0_1"/>
<dbReference type="InterPro" id="IPR005135">
    <property type="entry name" value="Endo/exonuclease/phosphatase"/>
</dbReference>
<feature type="binding site" evidence="10">
    <location>
        <position position="47"/>
    </location>
    <ligand>
        <name>Mg(2+)</name>
        <dbReference type="ChEBI" id="CHEBI:18420"/>
        <label>1</label>
    </ligand>
</feature>
<evidence type="ECO:0000256" key="8">
    <source>
        <dbReference type="ARBA" id="ARBA00023204"/>
    </source>
</evidence>
<dbReference type="Gene3D" id="3.60.10.10">
    <property type="entry name" value="Endonuclease/exonuclease/phosphatase"/>
    <property type="match status" value="1"/>
</dbReference>
<dbReference type="STRING" id="7897.ENSLACP00000015672"/>
<dbReference type="PANTHER" id="PTHR22748:SF26">
    <property type="entry name" value="ENDONUCLEASE_EXONUCLEASE_PHOSPHATASE DOMAIN-CONTAINING PROTEIN"/>
    <property type="match status" value="1"/>
</dbReference>
<feature type="binding site" evidence="10">
    <location>
        <position position="226"/>
    </location>
    <ligand>
        <name>Mg(2+)</name>
        <dbReference type="ChEBI" id="CHEBI:18420"/>
        <label>1</label>
    </ligand>
</feature>
<name>H3B1A1_LATCH</name>
<dbReference type="GO" id="GO:0008081">
    <property type="term" value="F:phosphoric diester hydrolase activity"/>
    <property type="evidence" value="ECO:0007669"/>
    <property type="project" value="TreeGrafter"/>
</dbReference>
<feature type="binding site" evidence="10">
    <location>
        <position position="225"/>
    </location>
    <ligand>
        <name>Mg(2+)</name>
        <dbReference type="ChEBI" id="CHEBI:18420"/>
        <label>1</label>
    </ligand>
</feature>